<keyword evidence="3" id="KW-0560">Oxidoreductase</keyword>
<dbReference type="AlphaFoldDB" id="A0A382U9S1"/>
<dbReference type="InterPro" id="IPR001287">
    <property type="entry name" value="NO2-reductase_Cu"/>
</dbReference>
<dbReference type="Gene3D" id="2.60.40.420">
    <property type="entry name" value="Cupredoxins - blue copper proteins"/>
    <property type="match status" value="1"/>
</dbReference>
<protein>
    <submittedName>
        <fullName evidence="5">Uncharacterized protein</fullName>
    </submittedName>
</protein>
<dbReference type="EMBL" id="UINC01142223">
    <property type="protein sequence ID" value="SVD30428.1"/>
    <property type="molecule type" value="Genomic_DNA"/>
</dbReference>
<gene>
    <name evidence="5" type="ORF">METZ01_LOCUS383282</name>
</gene>
<evidence type="ECO:0000256" key="3">
    <source>
        <dbReference type="ARBA" id="ARBA00023002"/>
    </source>
</evidence>
<evidence type="ECO:0000256" key="2">
    <source>
        <dbReference type="ARBA" id="ARBA00022737"/>
    </source>
</evidence>
<evidence type="ECO:0000313" key="5">
    <source>
        <dbReference type="EMBL" id="SVD30428.1"/>
    </source>
</evidence>
<keyword evidence="4" id="KW-0186">Copper</keyword>
<proteinExistence type="predicted"/>
<dbReference type="PRINTS" id="PR00695">
    <property type="entry name" value="CUNO2RDTASE"/>
</dbReference>
<reference evidence="5" key="1">
    <citation type="submission" date="2018-05" db="EMBL/GenBank/DDBJ databases">
        <authorList>
            <person name="Lanie J.A."/>
            <person name="Ng W.-L."/>
            <person name="Kazmierczak K.M."/>
            <person name="Andrzejewski T.M."/>
            <person name="Davidsen T.M."/>
            <person name="Wayne K.J."/>
            <person name="Tettelin H."/>
            <person name="Glass J.I."/>
            <person name="Rusch D."/>
            <person name="Podicherti R."/>
            <person name="Tsui H.-C.T."/>
            <person name="Winkler M.E."/>
        </authorList>
    </citation>
    <scope>NUCLEOTIDE SEQUENCE</scope>
</reference>
<sequence>MYSRKKFLLKLLLLFLIGSFALTVFYSTSKAGNADKLPVVIQELVDPPFVPTHNIVAKGGPKLIKVRMNVTEKVITIDKEGTKFRVFVFNDSIPGPIIVAHV</sequence>
<name>A0A382U9S1_9ZZZZ</name>
<evidence type="ECO:0000256" key="4">
    <source>
        <dbReference type="ARBA" id="ARBA00023008"/>
    </source>
</evidence>
<dbReference type="GO" id="GO:0005507">
    <property type="term" value="F:copper ion binding"/>
    <property type="evidence" value="ECO:0007669"/>
    <property type="project" value="InterPro"/>
</dbReference>
<organism evidence="5">
    <name type="scientific">marine metagenome</name>
    <dbReference type="NCBI Taxonomy" id="408172"/>
    <lineage>
        <taxon>unclassified sequences</taxon>
        <taxon>metagenomes</taxon>
        <taxon>ecological metagenomes</taxon>
    </lineage>
</organism>
<keyword evidence="2" id="KW-0677">Repeat</keyword>
<accession>A0A382U9S1</accession>
<keyword evidence="1" id="KW-0479">Metal-binding</keyword>
<dbReference type="GO" id="GO:0050421">
    <property type="term" value="F:nitrite reductase (NO-forming) activity"/>
    <property type="evidence" value="ECO:0007669"/>
    <property type="project" value="InterPro"/>
</dbReference>
<evidence type="ECO:0000256" key="1">
    <source>
        <dbReference type="ARBA" id="ARBA00022723"/>
    </source>
</evidence>
<dbReference type="InterPro" id="IPR008972">
    <property type="entry name" value="Cupredoxin"/>
</dbReference>
<dbReference type="SUPFAM" id="SSF49503">
    <property type="entry name" value="Cupredoxins"/>
    <property type="match status" value="1"/>
</dbReference>
<feature type="non-terminal residue" evidence="5">
    <location>
        <position position="102"/>
    </location>
</feature>